<dbReference type="SUPFAM" id="SSF56349">
    <property type="entry name" value="DNA breaking-rejoining enzymes"/>
    <property type="match status" value="1"/>
</dbReference>
<reference evidence="3" key="1">
    <citation type="submission" date="2019-10" db="EMBL/GenBank/DDBJ databases">
        <title>Conservation and host-specific expression of non-tandemly repeated heterogenous ribosome RNA gene in arbuscular mycorrhizal fungi.</title>
        <authorList>
            <person name="Maeda T."/>
            <person name="Kobayashi Y."/>
            <person name="Nakagawa T."/>
            <person name="Ezawa T."/>
            <person name="Yamaguchi K."/>
            <person name="Bino T."/>
            <person name="Nishimoto Y."/>
            <person name="Shigenobu S."/>
            <person name="Kawaguchi M."/>
        </authorList>
    </citation>
    <scope>NUCLEOTIDE SEQUENCE</scope>
    <source>
        <strain evidence="3">HR1</strain>
    </source>
</reference>
<feature type="domain" description="Tyr recombinase" evidence="2">
    <location>
        <begin position="137"/>
        <end position="351"/>
    </location>
</feature>
<dbReference type="GO" id="GO:0015074">
    <property type="term" value="P:DNA integration"/>
    <property type="evidence" value="ECO:0007669"/>
    <property type="project" value="InterPro"/>
</dbReference>
<evidence type="ECO:0000256" key="1">
    <source>
        <dbReference type="ARBA" id="ARBA00023172"/>
    </source>
</evidence>
<dbReference type="Proteomes" id="UP000615446">
    <property type="component" value="Unassembled WGS sequence"/>
</dbReference>
<dbReference type="InterPro" id="IPR052787">
    <property type="entry name" value="MAVS"/>
</dbReference>
<dbReference type="InterPro" id="IPR002104">
    <property type="entry name" value="Integrase_catalytic"/>
</dbReference>
<dbReference type="Gene3D" id="1.10.443.10">
    <property type="entry name" value="Intergrase catalytic core"/>
    <property type="match status" value="1"/>
</dbReference>
<dbReference type="PROSITE" id="PS51898">
    <property type="entry name" value="TYR_RECOMBINASE"/>
    <property type="match status" value="1"/>
</dbReference>
<evidence type="ECO:0000313" key="4">
    <source>
        <dbReference type="Proteomes" id="UP000615446"/>
    </source>
</evidence>
<dbReference type="AlphaFoldDB" id="A0A8H3LE53"/>
<dbReference type="PANTHER" id="PTHR21446:SF6">
    <property type="entry name" value="MITOCHONDRIAL ANTIVIRAL-SIGNALING PROTEIN"/>
    <property type="match status" value="1"/>
</dbReference>
<keyword evidence="1" id="KW-0233">DNA recombination</keyword>
<name>A0A8H3LE53_9GLOM</name>
<dbReference type="InterPro" id="IPR011010">
    <property type="entry name" value="DNA_brk_join_enz"/>
</dbReference>
<sequence length="463" mass="51812">MAQDISPKGNHLPSLEQLSALAKGRVPQNTVMNTEKWVKIMNKWRADVNYNYPLESQDKDTIELQVTQFLCGVTSKNGEYYSRTSLKNALSAISRYLQDVKPGWRYSLHNKVDFPDLYARFDGLLKDMKKKGIGETKSTDGLSTDEIRHIIQHETLNPNVPFGLLKRVFFWICILGAPRSGEHVNLLASQLADTPDGIIFKKGQQKNDQGGVDGNQFDLNIPFPPDPPGIAGPNHDISKFLSLRPQKGKCPYLYLSVSRSANAIAQGKWYRDKQIADRTIRSMFKTICVECNIDIKGRNICNHSGRKTSIFELFDLGIPENTGMAITGHHSVGGYRAYAKPNNSHKREALSGIVNRLNGLPLLPSLNTTSKRKNSINESDFSQSISISESDSDFDVDESQEDSISNVSSFCTAKEIMEKGSCINSASHAPEEDHIIMKKRKDYKYKKVMIFDRKCGKIPGTCG</sequence>
<organism evidence="3 4">
    <name type="scientific">Rhizophagus clarus</name>
    <dbReference type="NCBI Taxonomy" id="94130"/>
    <lineage>
        <taxon>Eukaryota</taxon>
        <taxon>Fungi</taxon>
        <taxon>Fungi incertae sedis</taxon>
        <taxon>Mucoromycota</taxon>
        <taxon>Glomeromycotina</taxon>
        <taxon>Glomeromycetes</taxon>
        <taxon>Glomerales</taxon>
        <taxon>Glomeraceae</taxon>
        <taxon>Rhizophagus</taxon>
    </lineage>
</organism>
<evidence type="ECO:0000259" key="2">
    <source>
        <dbReference type="PROSITE" id="PS51898"/>
    </source>
</evidence>
<accession>A0A8H3LE53</accession>
<dbReference type="OrthoDB" id="2386521at2759"/>
<comment type="caution">
    <text evidence="3">The sequence shown here is derived from an EMBL/GenBank/DDBJ whole genome shotgun (WGS) entry which is preliminary data.</text>
</comment>
<evidence type="ECO:0000313" key="3">
    <source>
        <dbReference type="EMBL" id="GES85046.1"/>
    </source>
</evidence>
<dbReference type="InterPro" id="IPR013762">
    <property type="entry name" value="Integrase-like_cat_sf"/>
</dbReference>
<dbReference type="EMBL" id="BLAL01000087">
    <property type="protein sequence ID" value="GES85046.1"/>
    <property type="molecule type" value="Genomic_DNA"/>
</dbReference>
<proteinExistence type="predicted"/>
<dbReference type="PANTHER" id="PTHR21446">
    <property type="entry name" value="DUF3504 DOMAIN-CONTAINING PROTEIN"/>
    <property type="match status" value="1"/>
</dbReference>
<protein>
    <submittedName>
        <fullName evidence="3">Zinc finger MYM-type protein 2-like</fullName>
    </submittedName>
</protein>
<dbReference type="GO" id="GO:0003677">
    <property type="term" value="F:DNA binding"/>
    <property type="evidence" value="ECO:0007669"/>
    <property type="project" value="InterPro"/>
</dbReference>
<dbReference type="GO" id="GO:0006310">
    <property type="term" value="P:DNA recombination"/>
    <property type="evidence" value="ECO:0007669"/>
    <property type="project" value="UniProtKB-KW"/>
</dbReference>
<gene>
    <name evidence="3" type="ORF">RCL2_001213600</name>
</gene>